<keyword evidence="2" id="KW-1185">Reference proteome</keyword>
<sequence length="98" mass="11056">MHCTDAYFWLNQNAKIIFMTPITQFESKTSSLSETVREMQLKLDAGKMQRGKTANGIESLSFDNSTKYVMPAGKPGSRLCTTETFPRELRAMATEPNQ</sequence>
<evidence type="ECO:0000313" key="2">
    <source>
        <dbReference type="Proteomes" id="UP000191672"/>
    </source>
</evidence>
<accession>A0A1V6PVW6</accession>
<comment type="caution">
    <text evidence="1">The sequence shown here is derived from an EMBL/GenBank/DDBJ whole genome shotgun (WGS) entry which is preliminary data.</text>
</comment>
<gene>
    <name evidence="1" type="ORF">PENANT_c031G05680</name>
</gene>
<proteinExistence type="predicted"/>
<name>A0A1V6PVW6_9EURO</name>
<organism evidence="1 2">
    <name type="scientific">Penicillium antarcticum</name>
    <dbReference type="NCBI Taxonomy" id="416450"/>
    <lineage>
        <taxon>Eukaryota</taxon>
        <taxon>Fungi</taxon>
        <taxon>Dikarya</taxon>
        <taxon>Ascomycota</taxon>
        <taxon>Pezizomycotina</taxon>
        <taxon>Eurotiomycetes</taxon>
        <taxon>Eurotiomycetidae</taxon>
        <taxon>Eurotiales</taxon>
        <taxon>Aspergillaceae</taxon>
        <taxon>Penicillium</taxon>
    </lineage>
</organism>
<dbReference type="Proteomes" id="UP000191672">
    <property type="component" value="Unassembled WGS sequence"/>
</dbReference>
<protein>
    <submittedName>
        <fullName evidence="1">Uncharacterized protein</fullName>
    </submittedName>
</protein>
<dbReference type="AlphaFoldDB" id="A0A1V6PVW6"/>
<reference evidence="2" key="1">
    <citation type="journal article" date="2017" name="Nat. Microbiol.">
        <title>Global analysis of biosynthetic gene clusters reveals vast potential of secondary metabolite production in Penicillium species.</title>
        <authorList>
            <person name="Nielsen J.C."/>
            <person name="Grijseels S."/>
            <person name="Prigent S."/>
            <person name="Ji B."/>
            <person name="Dainat J."/>
            <person name="Nielsen K.F."/>
            <person name="Frisvad J.C."/>
            <person name="Workman M."/>
            <person name="Nielsen J."/>
        </authorList>
    </citation>
    <scope>NUCLEOTIDE SEQUENCE [LARGE SCALE GENOMIC DNA]</scope>
    <source>
        <strain evidence="2">IBT 31811</strain>
    </source>
</reference>
<evidence type="ECO:0000313" key="1">
    <source>
        <dbReference type="EMBL" id="OQD80857.1"/>
    </source>
</evidence>
<dbReference type="EMBL" id="MDYN01000031">
    <property type="protein sequence ID" value="OQD80857.1"/>
    <property type="molecule type" value="Genomic_DNA"/>
</dbReference>